<dbReference type="EMBL" id="AP022608">
    <property type="protein sequence ID" value="BBZ17680.1"/>
    <property type="molecule type" value="Genomic_DNA"/>
</dbReference>
<dbReference type="RefSeq" id="WP_163686376.1">
    <property type="nucleotide sequence ID" value="NZ_AP022608.1"/>
</dbReference>
<evidence type="ECO:0000313" key="2">
    <source>
        <dbReference type="Proteomes" id="UP000466187"/>
    </source>
</evidence>
<gene>
    <name evidence="1" type="ORF">MGAD_20150</name>
</gene>
<dbReference type="KEGG" id="mgad:MGAD_20150"/>
<proteinExistence type="predicted"/>
<accession>A0A7I7WKP8</accession>
<organism evidence="1 2">
    <name type="scientific">Mycolicibacterium gadium</name>
    <name type="common">Mycobacterium gadium</name>
    <dbReference type="NCBI Taxonomy" id="1794"/>
    <lineage>
        <taxon>Bacteria</taxon>
        <taxon>Bacillati</taxon>
        <taxon>Actinomycetota</taxon>
        <taxon>Actinomycetes</taxon>
        <taxon>Mycobacteriales</taxon>
        <taxon>Mycobacteriaceae</taxon>
        <taxon>Mycolicibacterium</taxon>
    </lineage>
</organism>
<reference evidence="1 2" key="1">
    <citation type="journal article" date="2019" name="Emerg. Microbes Infect.">
        <title>Comprehensive subspecies identification of 175 nontuberculous mycobacteria species based on 7547 genomic profiles.</title>
        <authorList>
            <person name="Matsumoto Y."/>
            <person name="Kinjo T."/>
            <person name="Motooka D."/>
            <person name="Nabeya D."/>
            <person name="Jung N."/>
            <person name="Uechi K."/>
            <person name="Horii T."/>
            <person name="Iida T."/>
            <person name="Fujita J."/>
            <person name="Nakamura S."/>
        </authorList>
    </citation>
    <scope>NUCLEOTIDE SEQUENCE [LARGE SCALE GENOMIC DNA]</scope>
    <source>
        <strain evidence="1 2">JCM 12688</strain>
    </source>
</reference>
<evidence type="ECO:0000313" key="1">
    <source>
        <dbReference type="EMBL" id="BBZ17680.1"/>
    </source>
</evidence>
<protein>
    <submittedName>
        <fullName evidence="1">Uncharacterized protein</fullName>
    </submittedName>
</protein>
<name>A0A7I7WKP8_MYCGU</name>
<dbReference type="Proteomes" id="UP000466187">
    <property type="component" value="Chromosome"/>
</dbReference>
<dbReference type="AlphaFoldDB" id="A0A7I7WKP8"/>
<sequence length="59" mass="6651">MARRNDYTGDQCDRGHPVYFRVVTIGSGAESRRGPSCWFDDCPVHRAWQEAAGRRNAPA</sequence>